<dbReference type="Proteomes" id="UP001329430">
    <property type="component" value="Chromosome 1"/>
</dbReference>
<feature type="region of interest" description="Disordered" evidence="1">
    <location>
        <begin position="244"/>
        <end position="266"/>
    </location>
</feature>
<sequence>MVSPITMTNEQFQELLQNIRLPTADNNAVVLSTRSGNFAKCLSRFDGSKYSDVKAFIDAIEIYKDCSDVSDANALKGLPMLLDGFAATWQGVKTTIDTWEAAIMLLIHTYGPTKPPHKVYRELFKSEQDARTPTDVFICNSRSILAQLLANMLTEQIQLDMVYGLLHTRIREKVPRNKIVNFSELLEQARIVEDNFEDLVKVSRITKIEEQPKEPNKPRCGFCKNIDHIKEDCRKFATKQNRINESVDKHSGSTSASSSAVTTQSGKPLTCYGCGNPGYIRSNFPTCKSAVVNSSLDFCEVSASNHFRVTPRSRPIMYVR</sequence>
<keyword evidence="3" id="KW-1185">Reference proteome</keyword>
<evidence type="ECO:0000313" key="2">
    <source>
        <dbReference type="EMBL" id="KAK5649458.1"/>
    </source>
</evidence>
<dbReference type="EMBL" id="JAVRBK010000001">
    <property type="protein sequence ID" value="KAK5649458.1"/>
    <property type="molecule type" value="Genomic_DNA"/>
</dbReference>
<evidence type="ECO:0000313" key="3">
    <source>
        <dbReference type="Proteomes" id="UP001329430"/>
    </source>
</evidence>
<feature type="compositionally biased region" description="Low complexity" evidence="1">
    <location>
        <begin position="252"/>
        <end position="266"/>
    </location>
</feature>
<organism evidence="2 3">
    <name type="scientific">Pyrocoelia pectoralis</name>
    <dbReference type="NCBI Taxonomy" id="417401"/>
    <lineage>
        <taxon>Eukaryota</taxon>
        <taxon>Metazoa</taxon>
        <taxon>Ecdysozoa</taxon>
        <taxon>Arthropoda</taxon>
        <taxon>Hexapoda</taxon>
        <taxon>Insecta</taxon>
        <taxon>Pterygota</taxon>
        <taxon>Neoptera</taxon>
        <taxon>Endopterygota</taxon>
        <taxon>Coleoptera</taxon>
        <taxon>Polyphaga</taxon>
        <taxon>Elateriformia</taxon>
        <taxon>Elateroidea</taxon>
        <taxon>Lampyridae</taxon>
        <taxon>Lampyrinae</taxon>
        <taxon>Pyrocoelia</taxon>
    </lineage>
</organism>
<accession>A0AAN7VSY6</accession>
<proteinExistence type="predicted"/>
<dbReference type="AlphaFoldDB" id="A0AAN7VSY6"/>
<gene>
    <name evidence="2" type="ORF">RI129_000487</name>
</gene>
<name>A0AAN7VSY6_9COLE</name>
<reference evidence="2 3" key="1">
    <citation type="journal article" date="2024" name="Insects">
        <title>An Improved Chromosome-Level Genome Assembly of the Firefly Pyrocoelia pectoralis.</title>
        <authorList>
            <person name="Fu X."/>
            <person name="Meyer-Rochow V.B."/>
            <person name="Ballantyne L."/>
            <person name="Zhu X."/>
        </authorList>
    </citation>
    <scope>NUCLEOTIDE SEQUENCE [LARGE SCALE GENOMIC DNA]</scope>
    <source>
        <strain evidence="2">XCY_ONT2</strain>
    </source>
</reference>
<protein>
    <submittedName>
        <fullName evidence="2">Uncharacterized protein</fullName>
    </submittedName>
</protein>
<comment type="caution">
    <text evidence="2">The sequence shown here is derived from an EMBL/GenBank/DDBJ whole genome shotgun (WGS) entry which is preliminary data.</text>
</comment>
<evidence type="ECO:0000256" key="1">
    <source>
        <dbReference type="SAM" id="MobiDB-lite"/>
    </source>
</evidence>